<dbReference type="Proteomes" id="UP001159364">
    <property type="component" value="Linkage Group LG11"/>
</dbReference>
<reference evidence="2 3" key="1">
    <citation type="submission" date="2021-09" db="EMBL/GenBank/DDBJ databases">
        <title>Genomic insights and catalytic innovation underlie evolution of tropane alkaloids biosynthesis.</title>
        <authorList>
            <person name="Wang Y.-J."/>
            <person name="Tian T."/>
            <person name="Huang J.-P."/>
            <person name="Huang S.-X."/>
        </authorList>
    </citation>
    <scope>NUCLEOTIDE SEQUENCE [LARGE SCALE GENOMIC DNA]</scope>
    <source>
        <strain evidence="2">KIB-2018</strain>
        <tissue evidence="2">Leaf</tissue>
    </source>
</reference>
<name>A0AAV8SF41_9ROSI</name>
<feature type="compositionally biased region" description="Basic and acidic residues" evidence="1">
    <location>
        <begin position="115"/>
        <end position="133"/>
    </location>
</feature>
<dbReference type="InterPro" id="IPR008480">
    <property type="entry name" value="DUF761_pln"/>
</dbReference>
<evidence type="ECO:0000256" key="1">
    <source>
        <dbReference type="SAM" id="MobiDB-lite"/>
    </source>
</evidence>
<dbReference type="PANTHER" id="PTHR33098:SF57">
    <property type="entry name" value="DUF4408 DOMAIN PROTEIN"/>
    <property type="match status" value="1"/>
</dbReference>
<comment type="caution">
    <text evidence="2">The sequence shown here is derived from an EMBL/GenBank/DDBJ whole genome shotgun (WGS) entry which is preliminary data.</text>
</comment>
<proteinExistence type="predicted"/>
<accession>A0AAV8SF41</accession>
<evidence type="ECO:0008006" key="4">
    <source>
        <dbReference type="Google" id="ProtNLM"/>
    </source>
</evidence>
<gene>
    <name evidence="2" type="ORF">K2173_016058</name>
</gene>
<keyword evidence="3" id="KW-1185">Reference proteome</keyword>
<feature type="region of interest" description="Disordered" evidence="1">
    <location>
        <begin position="97"/>
        <end position="133"/>
    </location>
</feature>
<dbReference type="EMBL" id="JAIWQS010000011">
    <property type="protein sequence ID" value="KAJ8750877.1"/>
    <property type="molecule type" value="Genomic_DNA"/>
</dbReference>
<dbReference type="PANTHER" id="PTHR33098">
    <property type="entry name" value="COTTON FIBER (DUF761)"/>
    <property type="match status" value="1"/>
</dbReference>
<evidence type="ECO:0000313" key="2">
    <source>
        <dbReference type="EMBL" id="KAJ8750877.1"/>
    </source>
</evidence>
<feature type="region of interest" description="Disordered" evidence="1">
    <location>
        <begin position="8"/>
        <end position="31"/>
    </location>
</feature>
<protein>
    <recommendedName>
        <fullName evidence="4">DUF761 domain-containing protein</fullName>
    </recommendedName>
</protein>
<dbReference type="Pfam" id="PF05553">
    <property type="entry name" value="DUF761"/>
    <property type="match status" value="1"/>
</dbReference>
<sequence length="216" mass="24930">MLAFVAAVTSRFGSHKKPQSQHHPEHQPLARAPSFLERVSSINFRNYNFQLSYSETGQEPTTNDSLHTTDYLTHVATPQLERSPSLLERVNSIKFSSFRRSQHEQQEPDETDDSSEVRTERYQVKRSESAESRVLPEKINKSGREKAVAVEGEEETEIAECRTAETTRIERNLSFGDGEVDAKADDFINKFKQQLRLQRLDSLLRYREMFHGKQKA</sequence>
<evidence type="ECO:0000313" key="3">
    <source>
        <dbReference type="Proteomes" id="UP001159364"/>
    </source>
</evidence>
<organism evidence="2 3">
    <name type="scientific">Erythroxylum novogranatense</name>
    <dbReference type="NCBI Taxonomy" id="1862640"/>
    <lineage>
        <taxon>Eukaryota</taxon>
        <taxon>Viridiplantae</taxon>
        <taxon>Streptophyta</taxon>
        <taxon>Embryophyta</taxon>
        <taxon>Tracheophyta</taxon>
        <taxon>Spermatophyta</taxon>
        <taxon>Magnoliopsida</taxon>
        <taxon>eudicotyledons</taxon>
        <taxon>Gunneridae</taxon>
        <taxon>Pentapetalae</taxon>
        <taxon>rosids</taxon>
        <taxon>fabids</taxon>
        <taxon>Malpighiales</taxon>
        <taxon>Erythroxylaceae</taxon>
        <taxon>Erythroxylum</taxon>
    </lineage>
</organism>
<dbReference type="AlphaFoldDB" id="A0AAV8SF41"/>